<accession>A0A2S6AQP3</accession>
<gene>
    <name evidence="4" type="ORF">C5E45_15435</name>
</gene>
<evidence type="ECO:0000259" key="3">
    <source>
        <dbReference type="Pfam" id="PF26526"/>
    </source>
</evidence>
<dbReference type="InterPro" id="IPR058488">
    <property type="entry name" value="DUF8175"/>
</dbReference>
<comment type="caution">
    <text evidence="4">The sequence shown here is derived from an EMBL/GenBank/DDBJ whole genome shotgun (WGS) entry which is preliminary data.</text>
</comment>
<reference evidence="4 5" key="1">
    <citation type="submission" date="2018-02" db="EMBL/GenBank/DDBJ databases">
        <title>8 Nocardia nova and 1 Nocardia cyriacigeorgica strain used for evolution to TMP-SMX.</title>
        <authorList>
            <person name="Mehta H."/>
            <person name="Weng J."/>
            <person name="Shamoo Y."/>
        </authorList>
    </citation>
    <scope>NUCLEOTIDE SEQUENCE [LARGE SCALE GENOMIC DNA]</scope>
    <source>
        <strain evidence="4 5">MDA3139</strain>
    </source>
</reference>
<dbReference type="Pfam" id="PF26526">
    <property type="entry name" value="DUF8175"/>
    <property type="match status" value="1"/>
</dbReference>
<feature type="chain" id="PRO_5015503149" description="DUF8175 domain-containing protein" evidence="2">
    <location>
        <begin position="35"/>
        <end position="268"/>
    </location>
</feature>
<proteinExistence type="predicted"/>
<dbReference type="OrthoDB" id="4537937at2"/>
<sequence length="268" mass="28466">MNTATTTTPPQNRHRWLGLAVALAVPLSGCGTDAAQPSSAGLSTTTPTAAARPPLSATPAQPPTTDLFGNRLDVVGDEGRALTQNPATRTSSSAGDYLTAAPAQMSWQRGWGGAALPVSGSDGPAYIDHGIASGFADTPQGAALAACDAIARALAAPEEVWQNVVRARFVGDTDAFIARMTRGRTRTPDAARYVTVPDGIRIRPGYRPDFAVVDIATRTRDGYTYASWPMTYDHDDWRVRLPDDIETLWQPGDPIEALAGFGQWRTTT</sequence>
<dbReference type="RefSeq" id="WP_104379964.1">
    <property type="nucleotide sequence ID" value="NZ_PSZE01000027.1"/>
</dbReference>
<feature type="region of interest" description="Disordered" evidence="1">
    <location>
        <begin position="32"/>
        <end position="71"/>
    </location>
</feature>
<evidence type="ECO:0000256" key="1">
    <source>
        <dbReference type="SAM" id="MobiDB-lite"/>
    </source>
</evidence>
<evidence type="ECO:0000313" key="5">
    <source>
        <dbReference type="Proteomes" id="UP000239874"/>
    </source>
</evidence>
<feature type="signal peptide" evidence="2">
    <location>
        <begin position="1"/>
        <end position="34"/>
    </location>
</feature>
<dbReference type="AlphaFoldDB" id="A0A2S6AQP3"/>
<protein>
    <recommendedName>
        <fullName evidence="3">DUF8175 domain-containing protein</fullName>
    </recommendedName>
</protein>
<evidence type="ECO:0000256" key="2">
    <source>
        <dbReference type="SAM" id="SignalP"/>
    </source>
</evidence>
<feature type="compositionally biased region" description="Low complexity" evidence="1">
    <location>
        <begin position="42"/>
        <end position="59"/>
    </location>
</feature>
<dbReference type="Proteomes" id="UP000239874">
    <property type="component" value="Unassembled WGS sequence"/>
</dbReference>
<feature type="domain" description="DUF8175" evidence="3">
    <location>
        <begin position="78"/>
        <end position="262"/>
    </location>
</feature>
<dbReference type="EMBL" id="PSZC01000009">
    <property type="protein sequence ID" value="PPJ37506.1"/>
    <property type="molecule type" value="Genomic_DNA"/>
</dbReference>
<organism evidence="4 5">
    <name type="scientific">Nocardia nova</name>
    <dbReference type="NCBI Taxonomy" id="37330"/>
    <lineage>
        <taxon>Bacteria</taxon>
        <taxon>Bacillati</taxon>
        <taxon>Actinomycetota</taxon>
        <taxon>Actinomycetes</taxon>
        <taxon>Mycobacteriales</taxon>
        <taxon>Nocardiaceae</taxon>
        <taxon>Nocardia</taxon>
    </lineage>
</organism>
<evidence type="ECO:0000313" key="4">
    <source>
        <dbReference type="EMBL" id="PPJ37506.1"/>
    </source>
</evidence>
<keyword evidence="2" id="KW-0732">Signal</keyword>
<name>A0A2S6AQP3_9NOCA</name>